<dbReference type="CDD" id="cd07385">
    <property type="entry name" value="MPP_YkuE_C"/>
    <property type="match status" value="1"/>
</dbReference>
<keyword evidence="4" id="KW-1185">Reference proteome</keyword>
<keyword evidence="1" id="KW-0472">Membrane</keyword>
<name>A0AAP2RGY1_9FIRM</name>
<gene>
    <name evidence="3" type="ORF">LQE92_02025</name>
</gene>
<comment type="caution">
    <text evidence="3">The sequence shown here is derived from an EMBL/GenBank/DDBJ whole genome shotgun (WGS) entry which is preliminary data.</text>
</comment>
<dbReference type="PANTHER" id="PTHR31302:SF0">
    <property type="entry name" value="TRANSMEMBRANE PROTEIN WITH METALLOPHOSPHOESTERASE DOMAIN"/>
    <property type="match status" value="1"/>
</dbReference>
<keyword evidence="1" id="KW-1133">Transmembrane helix</keyword>
<dbReference type="InterPro" id="IPR051158">
    <property type="entry name" value="Metallophosphoesterase_sf"/>
</dbReference>
<reference evidence="3 4" key="1">
    <citation type="submission" date="2021-11" db="EMBL/GenBank/DDBJ databases">
        <title>Lacrimispora sp. nov. NSJ-141 isolated from human feces.</title>
        <authorList>
            <person name="Abdugheni R."/>
        </authorList>
    </citation>
    <scope>NUCLEOTIDE SEQUENCE [LARGE SCALE GENOMIC DNA]</scope>
    <source>
        <strain evidence="3 4">NSJ-141</strain>
    </source>
</reference>
<keyword evidence="1" id="KW-0812">Transmembrane</keyword>
<feature type="transmembrane region" description="Helical" evidence="1">
    <location>
        <begin position="116"/>
        <end position="135"/>
    </location>
</feature>
<evidence type="ECO:0000313" key="4">
    <source>
        <dbReference type="Proteomes" id="UP001299265"/>
    </source>
</evidence>
<feature type="domain" description="Calcineurin-like phosphoesterase" evidence="2">
    <location>
        <begin position="161"/>
        <end position="318"/>
    </location>
</feature>
<dbReference type="EMBL" id="JAJNOR010000001">
    <property type="protein sequence ID" value="MCD2491405.1"/>
    <property type="molecule type" value="Genomic_DNA"/>
</dbReference>
<dbReference type="SUPFAM" id="SSF56300">
    <property type="entry name" value="Metallo-dependent phosphatases"/>
    <property type="match status" value="1"/>
</dbReference>
<feature type="transmembrane region" description="Helical" evidence="1">
    <location>
        <begin position="69"/>
        <end position="95"/>
    </location>
</feature>
<evidence type="ECO:0000313" key="3">
    <source>
        <dbReference type="EMBL" id="MCD2491405.1"/>
    </source>
</evidence>
<dbReference type="Pfam" id="PF00149">
    <property type="entry name" value="Metallophos"/>
    <property type="match status" value="1"/>
</dbReference>
<feature type="transmembrane region" description="Helical" evidence="1">
    <location>
        <begin position="6"/>
        <end position="24"/>
    </location>
</feature>
<dbReference type="Gene3D" id="3.60.21.10">
    <property type="match status" value="1"/>
</dbReference>
<dbReference type="Proteomes" id="UP001299265">
    <property type="component" value="Unassembled WGS sequence"/>
</dbReference>
<proteinExistence type="predicted"/>
<evidence type="ECO:0000256" key="1">
    <source>
        <dbReference type="SAM" id="Phobius"/>
    </source>
</evidence>
<sequence length="375" mass="42060">MEYWLNVFWVALGASALLCAVYVWKRFYPLWKRTRLPLGVYILIQAVFVAVLAFSAAFSAKLEQEQICAAVACVSAVYIITMSYSLGLFLISNFIRFIFRKCRKQNRVTAWLDKTHGGAPLILAVTLAAGIYGTVNARILRTTEYEITVQKECSLDSLNAVMISDAHIGTVVGKAELDKLVEKTNKLMPDVVFLCGDFFDHNTTESQKEYARTAFSKFETVYGVYYISGNHEIYTESEYTSYFEDAGITVLQDETKVIAGDITVVGRRDMEEYRQSIYSIMEGVDTEHPVILLDHQPFYLKEAASLGVDLELCGHTHGGQMFPGQIFTSLLNEMNYGLRTDGDYHVITSSGAGAWALPVKLGCISEIVHIKVRFE</sequence>
<dbReference type="AlphaFoldDB" id="A0AAP2RGY1"/>
<dbReference type="RefSeq" id="WP_231061341.1">
    <property type="nucleotide sequence ID" value="NZ_JAJNOR010000001.1"/>
</dbReference>
<protein>
    <submittedName>
        <fullName evidence="3">Metallophosphoesterase</fullName>
    </submittedName>
</protein>
<dbReference type="GO" id="GO:0016787">
    <property type="term" value="F:hydrolase activity"/>
    <property type="evidence" value="ECO:0007669"/>
    <property type="project" value="InterPro"/>
</dbReference>
<dbReference type="InterPro" id="IPR029052">
    <property type="entry name" value="Metallo-depent_PP-like"/>
</dbReference>
<dbReference type="PANTHER" id="PTHR31302">
    <property type="entry name" value="TRANSMEMBRANE PROTEIN WITH METALLOPHOSPHOESTERASE DOMAIN-RELATED"/>
    <property type="match status" value="1"/>
</dbReference>
<evidence type="ECO:0000259" key="2">
    <source>
        <dbReference type="Pfam" id="PF00149"/>
    </source>
</evidence>
<accession>A0AAP2RGY1</accession>
<organism evidence="3 4">
    <name type="scientific">Lientehia hominis</name>
    <dbReference type="NCBI Taxonomy" id="2897778"/>
    <lineage>
        <taxon>Bacteria</taxon>
        <taxon>Bacillati</taxon>
        <taxon>Bacillota</taxon>
        <taxon>Clostridia</taxon>
        <taxon>Lachnospirales</taxon>
        <taxon>Lachnospiraceae</taxon>
        <taxon>Lientehia</taxon>
    </lineage>
</organism>
<feature type="transmembrane region" description="Helical" evidence="1">
    <location>
        <begin position="36"/>
        <end position="57"/>
    </location>
</feature>
<dbReference type="InterPro" id="IPR004843">
    <property type="entry name" value="Calcineurin-like_PHP"/>
</dbReference>